<dbReference type="EMBL" id="JAQQXT010000007">
    <property type="protein sequence ID" value="MDC8772407.1"/>
    <property type="molecule type" value="Genomic_DNA"/>
</dbReference>
<sequence>MPIHTMFFSMPRRALPAFLSLGLLLLGSALPATSAQADEAMSAHETLSRAGLSGMDLNLQIEKVLPAGASGVPNQGAIVKRYLPRGQWTSQGAGGSGHRVASGSYQLSHRGHNTVEDRSVETGGQLQSTTRYTFESAQSGTWVQTLSNGNQVLSGHFTATPSQPSASQLLAPASNAGLHVALIIKAAVAPQLPPGVYPTAGLVLQTYAQDGTLTLQGFGPGNINSKATFSYKRLSANTAVEEAIQTSDFFSWPYTMVYTFKTPNSGTWYQSLNNGLIQFSGTFDTFPR</sequence>
<name>A0ABT5KEP5_9BURK</name>
<keyword evidence="1" id="KW-0732">Signal</keyword>
<proteinExistence type="predicted"/>
<accession>A0ABT5KEP5</accession>
<evidence type="ECO:0000313" key="2">
    <source>
        <dbReference type="EMBL" id="MDC8772407.1"/>
    </source>
</evidence>
<evidence type="ECO:0000313" key="3">
    <source>
        <dbReference type="Proteomes" id="UP001221189"/>
    </source>
</evidence>
<feature type="signal peptide" evidence="1">
    <location>
        <begin position="1"/>
        <end position="37"/>
    </location>
</feature>
<dbReference type="RefSeq" id="WP_273600610.1">
    <property type="nucleotide sequence ID" value="NZ_JAQQXT010000007.1"/>
</dbReference>
<evidence type="ECO:0008006" key="4">
    <source>
        <dbReference type="Google" id="ProtNLM"/>
    </source>
</evidence>
<comment type="caution">
    <text evidence="2">The sequence shown here is derived from an EMBL/GenBank/DDBJ whole genome shotgun (WGS) entry which is preliminary data.</text>
</comment>
<protein>
    <recommendedName>
        <fullName evidence="4">DUF3108 domain-containing protein</fullName>
    </recommendedName>
</protein>
<reference evidence="2 3" key="1">
    <citation type="submission" date="2022-10" db="EMBL/GenBank/DDBJ databases">
        <title>Paucibacter sp. hw1 Genome sequencing.</title>
        <authorList>
            <person name="Park S."/>
        </authorList>
    </citation>
    <scope>NUCLEOTIDE SEQUENCE [LARGE SCALE GENOMIC DNA]</scope>
    <source>
        <strain evidence="3">hw1</strain>
    </source>
</reference>
<evidence type="ECO:0000256" key="1">
    <source>
        <dbReference type="SAM" id="SignalP"/>
    </source>
</evidence>
<keyword evidence="3" id="KW-1185">Reference proteome</keyword>
<organism evidence="2 3">
    <name type="scientific">Roseateles albus</name>
    <dbReference type="NCBI Taxonomy" id="2987525"/>
    <lineage>
        <taxon>Bacteria</taxon>
        <taxon>Pseudomonadati</taxon>
        <taxon>Pseudomonadota</taxon>
        <taxon>Betaproteobacteria</taxon>
        <taxon>Burkholderiales</taxon>
        <taxon>Sphaerotilaceae</taxon>
        <taxon>Roseateles</taxon>
    </lineage>
</organism>
<gene>
    <name evidence="2" type="ORF">PRZ03_12565</name>
</gene>
<dbReference type="Proteomes" id="UP001221189">
    <property type="component" value="Unassembled WGS sequence"/>
</dbReference>
<feature type="chain" id="PRO_5047216410" description="DUF3108 domain-containing protein" evidence="1">
    <location>
        <begin position="38"/>
        <end position="288"/>
    </location>
</feature>